<proteinExistence type="inferred from homology"/>
<feature type="region of interest" description="Disordered" evidence="7">
    <location>
        <begin position="1"/>
        <end position="24"/>
    </location>
</feature>
<gene>
    <name evidence="9" type="primary">folB</name>
    <name evidence="9" type="ORF">SM116_00375</name>
</gene>
<comment type="catalytic activity">
    <reaction evidence="1 6">
        <text>7,8-dihydroneopterin = 6-hydroxymethyl-7,8-dihydropterin + glycolaldehyde</text>
        <dbReference type="Rhea" id="RHEA:10540"/>
        <dbReference type="ChEBI" id="CHEBI:17001"/>
        <dbReference type="ChEBI" id="CHEBI:17071"/>
        <dbReference type="ChEBI" id="CHEBI:44841"/>
        <dbReference type="EC" id="4.1.2.25"/>
    </reaction>
</comment>
<dbReference type="InterPro" id="IPR043133">
    <property type="entry name" value="GTP-CH-I_C/QueF"/>
</dbReference>
<evidence type="ECO:0000256" key="4">
    <source>
        <dbReference type="ARBA" id="ARBA00022909"/>
    </source>
</evidence>
<evidence type="ECO:0000313" key="10">
    <source>
        <dbReference type="Proteomes" id="UP001323798"/>
    </source>
</evidence>
<evidence type="ECO:0000256" key="1">
    <source>
        <dbReference type="ARBA" id="ARBA00001353"/>
    </source>
</evidence>
<dbReference type="PANTHER" id="PTHR42844">
    <property type="entry name" value="DIHYDRONEOPTERIN ALDOLASE 1-RELATED"/>
    <property type="match status" value="1"/>
</dbReference>
<dbReference type="PANTHER" id="PTHR42844:SF1">
    <property type="entry name" value="DIHYDRONEOPTERIN ALDOLASE 1-RELATED"/>
    <property type="match status" value="1"/>
</dbReference>
<dbReference type="Proteomes" id="UP001323798">
    <property type="component" value="Chromosome"/>
</dbReference>
<dbReference type="RefSeq" id="WP_320942492.1">
    <property type="nucleotide sequence ID" value="NZ_BAABEU010000003.1"/>
</dbReference>
<dbReference type="SMART" id="SM00905">
    <property type="entry name" value="FolB"/>
    <property type="match status" value="1"/>
</dbReference>
<evidence type="ECO:0000259" key="8">
    <source>
        <dbReference type="SMART" id="SM00905"/>
    </source>
</evidence>
<dbReference type="InterPro" id="IPR006156">
    <property type="entry name" value="Dihydroneopterin_aldolase"/>
</dbReference>
<evidence type="ECO:0000256" key="2">
    <source>
        <dbReference type="ARBA" id="ARBA00005013"/>
    </source>
</evidence>
<dbReference type="Gene3D" id="3.30.1130.10">
    <property type="match status" value="1"/>
</dbReference>
<evidence type="ECO:0000313" key="9">
    <source>
        <dbReference type="EMBL" id="WPR89778.1"/>
    </source>
</evidence>
<reference evidence="9 10" key="1">
    <citation type="submission" date="2023-11" db="EMBL/GenBank/DDBJ databases">
        <title>Genome sequence of Microbacterium rhizosphaerae KACC 19337.</title>
        <authorList>
            <person name="Choi H."/>
            <person name="Kim S."/>
            <person name="Kim Y."/>
            <person name="Kwon S.-W."/>
            <person name="Heo J."/>
        </authorList>
    </citation>
    <scope>NUCLEOTIDE SEQUENCE [LARGE SCALE GENOMIC DNA]</scope>
    <source>
        <strain evidence="9 10">KACC 19337</strain>
    </source>
</reference>
<keyword evidence="10" id="KW-1185">Reference proteome</keyword>
<name>A0ABZ0SPN7_9MICO</name>
<evidence type="ECO:0000256" key="7">
    <source>
        <dbReference type="SAM" id="MobiDB-lite"/>
    </source>
</evidence>
<dbReference type="EC" id="4.1.2.25" evidence="6"/>
<dbReference type="CDD" id="cd00534">
    <property type="entry name" value="DHNA_DHNTPE"/>
    <property type="match status" value="1"/>
</dbReference>
<evidence type="ECO:0000256" key="3">
    <source>
        <dbReference type="ARBA" id="ARBA00005708"/>
    </source>
</evidence>
<dbReference type="NCBIfam" id="TIGR00525">
    <property type="entry name" value="folB"/>
    <property type="match status" value="1"/>
</dbReference>
<keyword evidence="4 6" id="KW-0289">Folate biosynthesis</keyword>
<comment type="function">
    <text evidence="6">Catalyzes the conversion of 7,8-dihydroneopterin to 6-hydroxymethyl-7,8-dihydropterin.</text>
</comment>
<dbReference type="GO" id="GO:0004150">
    <property type="term" value="F:dihydroneopterin aldolase activity"/>
    <property type="evidence" value="ECO:0007669"/>
    <property type="project" value="UniProtKB-EC"/>
</dbReference>
<organism evidence="9 10">
    <name type="scientific">Microbacterium rhizosphaerae</name>
    <dbReference type="NCBI Taxonomy" id="1678237"/>
    <lineage>
        <taxon>Bacteria</taxon>
        <taxon>Bacillati</taxon>
        <taxon>Actinomycetota</taxon>
        <taxon>Actinomycetes</taxon>
        <taxon>Micrococcales</taxon>
        <taxon>Microbacteriaceae</taxon>
        <taxon>Microbacterium</taxon>
    </lineage>
</organism>
<feature type="domain" description="Dihydroneopterin aldolase/epimerase" evidence="8">
    <location>
        <begin position="27"/>
        <end position="139"/>
    </location>
</feature>
<dbReference type="NCBIfam" id="TIGR00526">
    <property type="entry name" value="folB_dom"/>
    <property type="match status" value="1"/>
</dbReference>
<dbReference type="EMBL" id="CP139368">
    <property type="protein sequence ID" value="WPR89778.1"/>
    <property type="molecule type" value="Genomic_DNA"/>
</dbReference>
<evidence type="ECO:0000256" key="5">
    <source>
        <dbReference type="ARBA" id="ARBA00023239"/>
    </source>
</evidence>
<evidence type="ECO:0000256" key="6">
    <source>
        <dbReference type="RuleBase" id="RU362079"/>
    </source>
</evidence>
<dbReference type="Pfam" id="PF02152">
    <property type="entry name" value="FolB"/>
    <property type="match status" value="1"/>
</dbReference>
<accession>A0ABZ0SPN7</accession>
<dbReference type="InterPro" id="IPR006157">
    <property type="entry name" value="FolB_dom"/>
</dbReference>
<comment type="similarity">
    <text evidence="3 6">Belongs to the DHNA family.</text>
</comment>
<protein>
    <recommendedName>
        <fullName evidence="6">7,8-dihydroneopterin aldolase</fullName>
        <ecNumber evidence="6">4.1.2.25</ecNumber>
    </recommendedName>
</protein>
<dbReference type="SUPFAM" id="SSF55620">
    <property type="entry name" value="Tetrahydrobiopterin biosynthesis enzymes-like"/>
    <property type="match status" value="1"/>
</dbReference>
<sequence length="142" mass="15249">MSSGAHAPGGSADRASDTWSGRGDDEITLTGVRATGHHGVYEHERREGQEFVVDATLFLDTGRAGETDQVTDTVHYGEVAERIVAIVEGEPVNLLERLAQLLADALLSEPLVHRVRVTVHKPQAPITVPFSDVSVTIERSAA</sequence>
<comment type="pathway">
    <text evidence="2 6">Cofactor biosynthesis; tetrahydrofolate biosynthesis; 2-amino-4-hydroxy-6-hydroxymethyl-7,8-dihydropteridine diphosphate from 7,8-dihydroneopterin triphosphate: step 3/4.</text>
</comment>
<keyword evidence="5 6" id="KW-0456">Lyase</keyword>